<protein>
    <recommendedName>
        <fullName evidence="8">Heme-copper oxidase subunit III family profile domain-containing protein</fullName>
    </recommendedName>
</protein>
<feature type="transmembrane region" description="Helical" evidence="7">
    <location>
        <begin position="128"/>
        <end position="154"/>
    </location>
</feature>
<evidence type="ECO:0000256" key="4">
    <source>
        <dbReference type="ARBA" id="ARBA00022989"/>
    </source>
</evidence>
<dbReference type="SUPFAM" id="SSF81452">
    <property type="entry name" value="Cytochrome c oxidase subunit III-like"/>
    <property type="match status" value="1"/>
</dbReference>
<dbReference type="PANTHER" id="PTHR11403">
    <property type="entry name" value="CYTOCHROME C OXIDASE SUBUNIT III"/>
    <property type="match status" value="1"/>
</dbReference>
<feature type="transmembrane region" description="Helical" evidence="7">
    <location>
        <begin position="58"/>
        <end position="80"/>
    </location>
</feature>
<name>A0A418YR89_9SPHN</name>
<evidence type="ECO:0000256" key="2">
    <source>
        <dbReference type="ARBA" id="ARBA00010581"/>
    </source>
</evidence>
<keyword evidence="10" id="KW-1185">Reference proteome</keyword>
<dbReference type="OrthoDB" id="9810850at2"/>
<dbReference type="InterPro" id="IPR013833">
    <property type="entry name" value="Cyt_c_oxidase_su3_a-hlx"/>
</dbReference>
<dbReference type="GO" id="GO:0019646">
    <property type="term" value="P:aerobic electron transport chain"/>
    <property type="evidence" value="ECO:0007669"/>
    <property type="project" value="InterPro"/>
</dbReference>
<dbReference type="Proteomes" id="UP000283469">
    <property type="component" value="Unassembled WGS sequence"/>
</dbReference>
<evidence type="ECO:0000313" key="10">
    <source>
        <dbReference type="Proteomes" id="UP000283469"/>
    </source>
</evidence>
<evidence type="ECO:0000256" key="5">
    <source>
        <dbReference type="ARBA" id="ARBA00023136"/>
    </source>
</evidence>
<sequence length="194" mass="21380">MPPMGDAASHRHRPVPGILTFIAADTANFILFFGYFMVERLHQPALFARSAAQLHIQLGLLNTVILITSGWLVALAVEAARAAEMAQVRRRLLGAIGLGLCFAIVKAIEYGVKIADGLTPQTDAFFTFYYVFTGVHLLHYAIGMALLVATAVMARTGRTDTGFTGWIESCALFWHMVDLLWVFLFAMLYLQGAR</sequence>
<comment type="similarity">
    <text evidence="2 6">Belongs to the cytochrome c oxidase subunit 3 family.</text>
</comment>
<dbReference type="InterPro" id="IPR000298">
    <property type="entry name" value="Cyt_c_oxidase-like_su3"/>
</dbReference>
<keyword evidence="3 6" id="KW-0812">Transmembrane</keyword>
<reference evidence="9 10" key="1">
    <citation type="submission" date="2018-08" db="EMBL/GenBank/DDBJ databases">
        <title>Sphingobium sp. EO9.</title>
        <authorList>
            <person name="Park Y."/>
            <person name="Kim K.H."/>
            <person name="Jeon C.O."/>
        </authorList>
    </citation>
    <scope>NUCLEOTIDE SEQUENCE [LARGE SCALE GENOMIC DNA]</scope>
    <source>
        <strain evidence="9 10">EO9</strain>
    </source>
</reference>
<proteinExistence type="inferred from homology"/>
<comment type="caution">
    <text evidence="9">The sequence shown here is derived from an EMBL/GenBank/DDBJ whole genome shotgun (WGS) entry which is preliminary data.</text>
</comment>
<dbReference type="GO" id="GO:0005886">
    <property type="term" value="C:plasma membrane"/>
    <property type="evidence" value="ECO:0007669"/>
    <property type="project" value="UniProtKB-SubCell"/>
</dbReference>
<dbReference type="GO" id="GO:0004129">
    <property type="term" value="F:cytochrome-c oxidase activity"/>
    <property type="evidence" value="ECO:0007669"/>
    <property type="project" value="InterPro"/>
</dbReference>
<feature type="domain" description="Heme-copper oxidase subunit III family profile" evidence="8">
    <location>
        <begin position="17"/>
        <end position="193"/>
    </location>
</feature>
<evidence type="ECO:0000256" key="6">
    <source>
        <dbReference type="RuleBase" id="RU003376"/>
    </source>
</evidence>
<keyword evidence="5 7" id="KW-0472">Membrane</keyword>
<organism evidence="9 10">
    <name type="scientific">Sphingobium terrigena</name>
    <dbReference type="NCBI Taxonomy" id="2304063"/>
    <lineage>
        <taxon>Bacteria</taxon>
        <taxon>Pseudomonadati</taxon>
        <taxon>Pseudomonadota</taxon>
        <taxon>Alphaproteobacteria</taxon>
        <taxon>Sphingomonadales</taxon>
        <taxon>Sphingomonadaceae</taxon>
        <taxon>Sphingobium</taxon>
    </lineage>
</organism>
<evidence type="ECO:0000256" key="7">
    <source>
        <dbReference type="SAM" id="Phobius"/>
    </source>
</evidence>
<dbReference type="AlphaFoldDB" id="A0A418YR89"/>
<feature type="transmembrane region" description="Helical" evidence="7">
    <location>
        <begin position="18"/>
        <end position="38"/>
    </location>
</feature>
<evidence type="ECO:0000256" key="3">
    <source>
        <dbReference type="ARBA" id="ARBA00022692"/>
    </source>
</evidence>
<dbReference type="EMBL" id="QVRA01000011">
    <property type="protein sequence ID" value="RJG54124.1"/>
    <property type="molecule type" value="Genomic_DNA"/>
</dbReference>
<feature type="transmembrane region" description="Helical" evidence="7">
    <location>
        <begin position="92"/>
        <end position="108"/>
    </location>
</feature>
<dbReference type="InterPro" id="IPR024791">
    <property type="entry name" value="Cyt_c/ubiquinol_Oxase_su3"/>
</dbReference>
<accession>A0A418YR89</accession>
<dbReference type="PROSITE" id="PS50253">
    <property type="entry name" value="COX3"/>
    <property type="match status" value="1"/>
</dbReference>
<gene>
    <name evidence="9" type="ORF">D0Z70_13310</name>
</gene>
<feature type="transmembrane region" description="Helical" evidence="7">
    <location>
        <begin position="166"/>
        <end position="190"/>
    </location>
</feature>
<evidence type="ECO:0000256" key="1">
    <source>
        <dbReference type="ARBA" id="ARBA00004141"/>
    </source>
</evidence>
<keyword evidence="4 7" id="KW-1133">Transmembrane helix</keyword>
<evidence type="ECO:0000259" key="8">
    <source>
        <dbReference type="PROSITE" id="PS50253"/>
    </source>
</evidence>
<dbReference type="InterPro" id="IPR035973">
    <property type="entry name" value="Cyt_c_oxidase_su3-like_sf"/>
</dbReference>
<dbReference type="Gene3D" id="1.20.120.80">
    <property type="entry name" value="Cytochrome c oxidase, subunit III, four-helix bundle"/>
    <property type="match status" value="1"/>
</dbReference>
<dbReference type="Pfam" id="PF00510">
    <property type="entry name" value="COX3"/>
    <property type="match status" value="1"/>
</dbReference>
<dbReference type="PANTHER" id="PTHR11403:SF6">
    <property type="entry name" value="NITRIC OXIDE REDUCTASE SUBUNIT E"/>
    <property type="match status" value="1"/>
</dbReference>
<evidence type="ECO:0000313" key="9">
    <source>
        <dbReference type="EMBL" id="RJG54124.1"/>
    </source>
</evidence>
<comment type="subcellular location">
    <subcellularLocation>
        <location evidence="6">Cell membrane</location>
        <topology evidence="6">Multi-pass membrane protein</topology>
    </subcellularLocation>
    <subcellularLocation>
        <location evidence="1">Membrane</location>
        <topology evidence="1">Multi-pass membrane protein</topology>
    </subcellularLocation>
</comment>